<dbReference type="InterPro" id="IPR016024">
    <property type="entry name" value="ARM-type_fold"/>
</dbReference>
<dbReference type="SUPFAM" id="SSF48371">
    <property type="entry name" value="ARM repeat"/>
    <property type="match status" value="1"/>
</dbReference>
<organism evidence="1 2">
    <name type="scientific">Achlya hypogyna</name>
    <name type="common">Oomycete</name>
    <name type="synonym">Protoachlya hypogyna</name>
    <dbReference type="NCBI Taxonomy" id="1202772"/>
    <lineage>
        <taxon>Eukaryota</taxon>
        <taxon>Sar</taxon>
        <taxon>Stramenopiles</taxon>
        <taxon>Oomycota</taxon>
        <taxon>Saprolegniomycetes</taxon>
        <taxon>Saprolegniales</taxon>
        <taxon>Achlyaceae</taxon>
        <taxon>Achlya</taxon>
    </lineage>
</organism>
<dbReference type="Proteomes" id="UP000243579">
    <property type="component" value="Unassembled WGS sequence"/>
</dbReference>
<accession>A0A1V9ZID2</accession>
<name>A0A1V9ZID2_ACHHY</name>
<gene>
    <name evidence="1" type="ORF">ACHHYP_20460</name>
</gene>
<dbReference type="AlphaFoldDB" id="A0A1V9ZID2"/>
<keyword evidence="2" id="KW-1185">Reference proteome</keyword>
<dbReference type="OrthoDB" id="65281at2759"/>
<evidence type="ECO:0000313" key="1">
    <source>
        <dbReference type="EMBL" id="OQR97736.1"/>
    </source>
</evidence>
<comment type="caution">
    <text evidence="1">The sequence shown here is derived from an EMBL/GenBank/DDBJ whole genome shotgun (WGS) entry which is preliminary data.</text>
</comment>
<sequence length="492" mass="53600">MFPLHSSCDAVVEHALLCLWKTVRSASRATGSASIEAIPASVWTSVANLLLHKNPDIRVASGSALLAFATKSATMALQLCGDEKILHCICLHLVSTHEAFAETEVIVVTQILHCFAKIEALAPTLSNCGVIDACSYLILHPAYTTENGMVAQAIAMRVLDALLRWYPPSFEDMETGQLFSTIFRRLQCVDPLSAFVEASLGLLHRAMESQPLLVCELAPLVPWLVLQLGLPYHQYRALCMLRIFLRHTISPPHLSTSASTLTILRTTGGLIDLSWLATCHRDSSVTAAATAVWAAIRQLDPSDRAFVVDVVEQGCAVLACTQSSRRCEWRWLIKALDEDHITALLETVIVTTNVLLQRNIILTCLVAAALDTTMAKCLIANDMVGVLHTALTVSAKQKRPQLLLDLCTAIRYFCKMGLSLNHAIDIDASNTSSLFLEATIYGSPAAMFACLDRLITSATECSAESSDLLWEATADGIVWITQNLIAQQTVSN</sequence>
<dbReference type="EMBL" id="JNBR01000098">
    <property type="protein sequence ID" value="OQR97736.1"/>
    <property type="molecule type" value="Genomic_DNA"/>
</dbReference>
<evidence type="ECO:0000313" key="2">
    <source>
        <dbReference type="Proteomes" id="UP000243579"/>
    </source>
</evidence>
<evidence type="ECO:0008006" key="3">
    <source>
        <dbReference type="Google" id="ProtNLM"/>
    </source>
</evidence>
<reference evidence="1 2" key="1">
    <citation type="journal article" date="2014" name="Genome Biol. Evol.">
        <title>The secreted proteins of Achlya hypogyna and Thraustotheca clavata identify the ancestral oomycete secretome and reveal gene acquisitions by horizontal gene transfer.</title>
        <authorList>
            <person name="Misner I."/>
            <person name="Blouin N."/>
            <person name="Leonard G."/>
            <person name="Richards T.A."/>
            <person name="Lane C.E."/>
        </authorList>
    </citation>
    <scope>NUCLEOTIDE SEQUENCE [LARGE SCALE GENOMIC DNA]</scope>
    <source>
        <strain evidence="1 2">ATCC 48635</strain>
    </source>
</reference>
<protein>
    <recommendedName>
        <fullName evidence="3">DUF3730 domain-containing protein</fullName>
    </recommendedName>
</protein>
<proteinExistence type="predicted"/>